<gene>
    <name evidence="2" type="ORF">ACFOWZ_45835</name>
</gene>
<feature type="region of interest" description="Disordered" evidence="1">
    <location>
        <begin position="1"/>
        <end position="104"/>
    </location>
</feature>
<reference evidence="3" key="1">
    <citation type="journal article" date="2019" name="Int. J. Syst. Evol. Microbiol.">
        <title>The Global Catalogue of Microorganisms (GCM) 10K type strain sequencing project: providing services to taxonomists for standard genome sequencing and annotation.</title>
        <authorList>
            <consortium name="The Broad Institute Genomics Platform"/>
            <consortium name="The Broad Institute Genome Sequencing Center for Infectious Disease"/>
            <person name="Wu L."/>
            <person name="Ma J."/>
        </authorList>
    </citation>
    <scope>NUCLEOTIDE SEQUENCE [LARGE SCALE GENOMIC DNA]</scope>
    <source>
        <strain evidence="3">CGMCC 4.7405</strain>
    </source>
</reference>
<sequence>MSTGVVPVPGPSDASPSEPEVANIGGDQPPMEFTPVPSAVKVAPVRPSSTRPAVTPPPHSNPVVTPEAVQAPTSTAGTTVVPSVSLPSLSSSAATSAESSVPVP</sequence>
<comment type="caution">
    <text evidence="2">The sequence shown here is derived from an EMBL/GenBank/DDBJ whole genome shotgun (WGS) entry which is preliminary data.</text>
</comment>
<dbReference type="Proteomes" id="UP001595690">
    <property type="component" value="Unassembled WGS sequence"/>
</dbReference>
<protein>
    <submittedName>
        <fullName evidence="2">Uncharacterized protein</fullName>
    </submittedName>
</protein>
<accession>A0ABV8C9Z0</accession>
<evidence type="ECO:0000313" key="3">
    <source>
        <dbReference type="Proteomes" id="UP001595690"/>
    </source>
</evidence>
<name>A0ABV8C9Z0_9PSEU</name>
<organism evidence="2 3">
    <name type="scientific">Lentzea rhizosphaerae</name>
    <dbReference type="NCBI Taxonomy" id="2041025"/>
    <lineage>
        <taxon>Bacteria</taxon>
        <taxon>Bacillati</taxon>
        <taxon>Actinomycetota</taxon>
        <taxon>Actinomycetes</taxon>
        <taxon>Pseudonocardiales</taxon>
        <taxon>Pseudonocardiaceae</taxon>
        <taxon>Lentzea</taxon>
    </lineage>
</organism>
<evidence type="ECO:0000313" key="2">
    <source>
        <dbReference type="EMBL" id="MFC3898835.1"/>
    </source>
</evidence>
<dbReference type="EMBL" id="JBHRZI010000057">
    <property type="protein sequence ID" value="MFC3898835.1"/>
    <property type="molecule type" value="Genomic_DNA"/>
</dbReference>
<dbReference type="RefSeq" id="WP_382380643.1">
    <property type="nucleotide sequence ID" value="NZ_JBHRZI010000057.1"/>
</dbReference>
<proteinExistence type="predicted"/>
<keyword evidence="3" id="KW-1185">Reference proteome</keyword>
<evidence type="ECO:0000256" key="1">
    <source>
        <dbReference type="SAM" id="MobiDB-lite"/>
    </source>
</evidence>
<feature type="compositionally biased region" description="Low complexity" evidence="1">
    <location>
        <begin position="78"/>
        <end position="104"/>
    </location>
</feature>